<evidence type="ECO:0000256" key="1">
    <source>
        <dbReference type="SAM" id="Phobius"/>
    </source>
</evidence>
<gene>
    <name evidence="2" type="primary">ETFRF1</name>
</gene>
<dbReference type="GeneTree" id="ENSGT00390000001810"/>
<dbReference type="Proteomes" id="UP000694394">
    <property type="component" value="Chromosome 7"/>
</dbReference>
<dbReference type="Ensembl" id="ENSMICT00000065842.1">
    <property type="protein sequence ID" value="ENSMICP00000043691.1"/>
    <property type="gene ID" value="ENSMICG00000031339.2"/>
</dbReference>
<proteinExistence type="predicted"/>
<keyword evidence="1" id="KW-1133">Transmembrane helix</keyword>
<reference evidence="2" key="2">
    <citation type="submission" date="2025-08" db="UniProtKB">
        <authorList>
            <consortium name="Ensembl"/>
        </authorList>
    </citation>
    <scope>IDENTIFICATION</scope>
</reference>
<keyword evidence="1" id="KW-0812">Transmembrane</keyword>
<sequence length="38" mass="4495">MANSLRGEVLNLYKNTYIIFLFSVAVSWTRISKRSRLF</sequence>
<protein>
    <submittedName>
        <fullName evidence="2">Electron transfer flavoprotein regulatory factor 1</fullName>
    </submittedName>
</protein>
<name>A0A8C5XZM1_MICMU</name>
<dbReference type="AlphaFoldDB" id="A0A8C5XZM1"/>
<dbReference type="EMBL" id="ABDC03009993">
    <property type="status" value="NOT_ANNOTATED_CDS"/>
    <property type="molecule type" value="Genomic_DNA"/>
</dbReference>
<organism evidence="2 3">
    <name type="scientific">Microcebus murinus</name>
    <name type="common">Gray mouse lemur</name>
    <name type="synonym">Lemur murinus</name>
    <dbReference type="NCBI Taxonomy" id="30608"/>
    <lineage>
        <taxon>Eukaryota</taxon>
        <taxon>Metazoa</taxon>
        <taxon>Chordata</taxon>
        <taxon>Craniata</taxon>
        <taxon>Vertebrata</taxon>
        <taxon>Euteleostomi</taxon>
        <taxon>Mammalia</taxon>
        <taxon>Eutheria</taxon>
        <taxon>Euarchontoglires</taxon>
        <taxon>Primates</taxon>
        <taxon>Strepsirrhini</taxon>
        <taxon>Lemuriformes</taxon>
        <taxon>Cheirogaleidae</taxon>
        <taxon>Microcebus</taxon>
    </lineage>
</organism>
<evidence type="ECO:0000313" key="2">
    <source>
        <dbReference type="Ensembl" id="ENSMICP00000043691.1"/>
    </source>
</evidence>
<reference evidence="2" key="3">
    <citation type="submission" date="2025-09" db="UniProtKB">
        <authorList>
            <consortium name="Ensembl"/>
        </authorList>
    </citation>
    <scope>IDENTIFICATION</scope>
</reference>
<keyword evidence="3" id="KW-1185">Reference proteome</keyword>
<keyword evidence="1" id="KW-0472">Membrane</keyword>
<feature type="transmembrane region" description="Helical" evidence="1">
    <location>
        <begin position="12"/>
        <end position="31"/>
    </location>
</feature>
<reference evidence="2" key="1">
    <citation type="submission" date="2016-12" db="EMBL/GenBank/DDBJ databases">
        <title>Mouse lemur reference genome and diversity panel.</title>
        <authorList>
            <person name="Harris R."/>
            <person name="Larsen P."/>
            <person name="Liu Y."/>
            <person name="Hughes D.S."/>
            <person name="Murali S."/>
            <person name="Raveendran M."/>
            <person name="Korchina V."/>
            <person name="Wang M."/>
            <person name="Jhangiani S."/>
            <person name="Bandaranaike D."/>
            <person name="Bellair M."/>
            <person name="Blankenburg K."/>
            <person name="Chao H."/>
            <person name="Dahdouli M."/>
            <person name="Dinh H."/>
            <person name="Doddapaneni H."/>
            <person name="English A."/>
            <person name="Firestine M."/>
            <person name="Gnanaolivu R."/>
            <person name="Gross S."/>
            <person name="Hernandez B."/>
            <person name="Javaid M."/>
            <person name="Jayaseelan J."/>
            <person name="Jones J."/>
            <person name="Khan Z."/>
            <person name="Kovar C."/>
            <person name="Kurapati P."/>
            <person name="Le B."/>
            <person name="Lee S."/>
            <person name="Li M."/>
            <person name="Mathew T."/>
            <person name="Narasimhan A."/>
            <person name="Ngo D."/>
            <person name="Nguyen L."/>
            <person name="Okwuonu G."/>
            <person name="Ongeri F."/>
            <person name="Osuji N."/>
            <person name="Pu L.-L."/>
            <person name="Puazo M."/>
            <person name="Quiroz J."/>
            <person name="Raj R."/>
            <person name="Rajbhandari K."/>
            <person name="Reid J.G."/>
            <person name="Santibanez J."/>
            <person name="Sexton D."/>
            <person name="Skinner E."/>
            <person name="Vee V."/>
            <person name="Weissenberger G."/>
            <person name="Wu Y."/>
            <person name="Xin Y."/>
            <person name="Han Y."/>
            <person name="Campbell C."/>
            <person name="Brown A."/>
            <person name="Sullivan B."/>
            <person name="Shelton J."/>
            <person name="Brown S."/>
            <person name="Dudchenko O."/>
            <person name="Machol I."/>
            <person name="Durand N."/>
            <person name="Shamim M."/>
            <person name="Lieberman A."/>
            <person name="Muzny D.M."/>
            <person name="Richards S."/>
            <person name="Yoder A."/>
            <person name="Worley K.C."/>
            <person name="Rogers J."/>
            <person name="Gibbs R.A."/>
        </authorList>
    </citation>
    <scope>NUCLEOTIDE SEQUENCE [LARGE SCALE GENOMIC DNA]</scope>
</reference>
<accession>A0A8C5XZM1</accession>
<evidence type="ECO:0000313" key="3">
    <source>
        <dbReference type="Proteomes" id="UP000694394"/>
    </source>
</evidence>